<dbReference type="Proteomes" id="UP001165641">
    <property type="component" value="Unassembled WGS sequence"/>
</dbReference>
<evidence type="ECO:0000313" key="3">
    <source>
        <dbReference type="Proteomes" id="UP001165641"/>
    </source>
</evidence>
<dbReference type="RefSeq" id="WP_271889264.1">
    <property type="nucleotide sequence ID" value="NZ_JAQBIE010000013.1"/>
</dbReference>
<name>A0ABT4ZFW5_9RHOB</name>
<feature type="compositionally biased region" description="Basic and acidic residues" evidence="1">
    <location>
        <begin position="1"/>
        <end position="14"/>
    </location>
</feature>
<organism evidence="2 3">
    <name type="scientific">Paracoccus onchidii</name>
    <dbReference type="NCBI Taxonomy" id="3017813"/>
    <lineage>
        <taxon>Bacteria</taxon>
        <taxon>Pseudomonadati</taxon>
        <taxon>Pseudomonadota</taxon>
        <taxon>Alphaproteobacteria</taxon>
        <taxon>Rhodobacterales</taxon>
        <taxon>Paracoccaceae</taxon>
        <taxon>Paracoccus</taxon>
    </lineage>
</organism>
<feature type="region of interest" description="Disordered" evidence="1">
    <location>
        <begin position="1"/>
        <end position="25"/>
    </location>
</feature>
<proteinExistence type="predicted"/>
<accession>A0ABT4ZFW5</accession>
<keyword evidence="3" id="KW-1185">Reference proteome</keyword>
<evidence type="ECO:0000313" key="2">
    <source>
        <dbReference type="EMBL" id="MDB6178144.1"/>
    </source>
</evidence>
<evidence type="ECO:0000256" key="1">
    <source>
        <dbReference type="SAM" id="MobiDB-lite"/>
    </source>
</evidence>
<reference evidence="2" key="1">
    <citation type="submission" date="2022-12" db="EMBL/GenBank/DDBJ databases">
        <title>Paracoccus onchidii sp. nov., isolated from a marine invertebrate from the South China Sea.</title>
        <authorList>
            <person name="Xu S."/>
            <person name="Liu Z."/>
            <person name="Xu Y."/>
        </authorList>
    </citation>
    <scope>NUCLEOTIDE SEQUENCE</scope>
    <source>
        <strain evidence="2">Z330</strain>
    </source>
</reference>
<comment type="caution">
    <text evidence="2">The sequence shown here is derived from an EMBL/GenBank/DDBJ whole genome shotgun (WGS) entry which is preliminary data.</text>
</comment>
<protein>
    <submittedName>
        <fullName evidence="2">Uncharacterized protein</fullName>
    </submittedName>
</protein>
<dbReference type="EMBL" id="JAQBIE010000013">
    <property type="protein sequence ID" value="MDB6178144.1"/>
    <property type="molecule type" value="Genomic_DNA"/>
</dbReference>
<gene>
    <name evidence="2" type="ORF">PAF17_11615</name>
</gene>
<sequence length="83" mass="9422">MELKCKGKDEEHPSRPSATWDSPQAAYGSYRPGLSPYLHYWHGLRASRKETEPLPDYDPDAGSELPGQMQETLEDLIRRSFGS</sequence>